<dbReference type="GO" id="GO:0006032">
    <property type="term" value="P:chitin catabolic process"/>
    <property type="evidence" value="ECO:0007669"/>
    <property type="project" value="UniProtKB-KW"/>
</dbReference>
<feature type="domain" description="GH18" evidence="11">
    <location>
        <begin position="63"/>
        <end position="214"/>
    </location>
</feature>
<dbReference type="Gene3D" id="3.20.20.80">
    <property type="entry name" value="Glycosidases"/>
    <property type="match status" value="1"/>
</dbReference>
<dbReference type="AlphaFoldDB" id="A0A9P9E2L1"/>
<comment type="similarity">
    <text evidence="10">Belongs to the glycosyl hydrolase 18 family.</text>
</comment>
<dbReference type="InterPro" id="IPR017853">
    <property type="entry name" value="GH"/>
</dbReference>
<dbReference type="SUPFAM" id="SSF51445">
    <property type="entry name" value="(Trans)glycosidases"/>
    <property type="match status" value="1"/>
</dbReference>
<gene>
    <name evidence="12" type="ORF">B0J13DRAFT_645583</name>
</gene>
<dbReference type="OrthoDB" id="3012298at2759"/>
<sequence>MTASPWPSRFVGAHMYLPEPGKQGDSWDNIPNPWKEIRFDAVDVLFISPFFVNEIDHSLMLSTGDDGETSLGGRFEWAIRAARSKNPSIKIILEQFYGSCKGGSDYSIIKDSHAVNQYADSVSNFIETYYNRTLPTLDGSGEVSARIDGLDIDVEGGNSSDFLPSILTAVRASLDELSYRLSATRLTVSICPAWPGGLDSSIAQSCDYVNMQNYSGGEGLDPSVFLQAIPGLSEQRQLAWGFASETPNKNTAETFIDVKARAQDVVNGRFPGTYNWRLNSGNYAFENVFQVWLFNFVHGASLPDAKPEDIVAKGWEEDGGN</sequence>
<evidence type="ECO:0000256" key="9">
    <source>
        <dbReference type="RuleBase" id="RU000489"/>
    </source>
</evidence>
<keyword evidence="7 9" id="KW-0326">Glycosidase</keyword>
<keyword evidence="3" id="KW-0964">Secreted</keyword>
<dbReference type="EMBL" id="JAGMUU010000021">
    <property type="protein sequence ID" value="KAH7129591.1"/>
    <property type="molecule type" value="Genomic_DNA"/>
</dbReference>
<keyword evidence="13" id="KW-1185">Reference proteome</keyword>
<dbReference type="InterPro" id="IPR001223">
    <property type="entry name" value="Glyco_hydro18_cat"/>
</dbReference>
<evidence type="ECO:0000256" key="1">
    <source>
        <dbReference type="ARBA" id="ARBA00000822"/>
    </source>
</evidence>
<comment type="caution">
    <text evidence="12">The sequence shown here is derived from an EMBL/GenBank/DDBJ whole genome shotgun (WGS) entry which is preliminary data.</text>
</comment>
<proteinExistence type="inferred from homology"/>
<dbReference type="Pfam" id="PF00704">
    <property type="entry name" value="Glyco_hydro_18"/>
    <property type="match status" value="1"/>
</dbReference>
<evidence type="ECO:0000256" key="5">
    <source>
        <dbReference type="ARBA" id="ARBA00023024"/>
    </source>
</evidence>
<dbReference type="GO" id="GO:0008843">
    <property type="term" value="F:endochitinase activity"/>
    <property type="evidence" value="ECO:0007669"/>
    <property type="project" value="UniProtKB-EC"/>
</dbReference>
<dbReference type="GO" id="GO:0000272">
    <property type="term" value="P:polysaccharide catabolic process"/>
    <property type="evidence" value="ECO:0007669"/>
    <property type="project" value="UniProtKB-KW"/>
</dbReference>
<evidence type="ECO:0000256" key="2">
    <source>
        <dbReference type="ARBA" id="ARBA00004613"/>
    </source>
</evidence>
<evidence type="ECO:0000256" key="10">
    <source>
        <dbReference type="RuleBase" id="RU004453"/>
    </source>
</evidence>
<evidence type="ECO:0000256" key="4">
    <source>
        <dbReference type="ARBA" id="ARBA00022801"/>
    </source>
</evidence>
<accession>A0A9P9E2L1</accession>
<dbReference type="PROSITE" id="PS01095">
    <property type="entry name" value="GH18_1"/>
    <property type="match status" value="1"/>
</dbReference>
<organism evidence="12 13">
    <name type="scientific">Dactylonectria estremocensis</name>
    <dbReference type="NCBI Taxonomy" id="1079267"/>
    <lineage>
        <taxon>Eukaryota</taxon>
        <taxon>Fungi</taxon>
        <taxon>Dikarya</taxon>
        <taxon>Ascomycota</taxon>
        <taxon>Pezizomycotina</taxon>
        <taxon>Sordariomycetes</taxon>
        <taxon>Hypocreomycetidae</taxon>
        <taxon>Hypocreales</taxon>
        <taxon>Nectriaceae</taxon>
        <taxon>Dactylonectria</taxon>
    </lineage>
</organism>
<keyword evidence="4 9" id="KW-0378">Hydrolase</keyword>
<reference evidence="12" key="1">
    <citation type="journal article" date="2021" name="Nat. Commun.">
        <title>Genetic determinants of endophytism in the Arabidopsis root mycobiome.</title>
        <authorList>
            <person name="Mesny F."/>
            <person name="Miyauchi S."/>
            <person name="Thiergart T."/>
            <person name="Pickel B."/>
            <person name="Atanasova L."/>
            <person name="Karlsson M."/>
            <person name="Huettel B."/>
            <person name="Barry K.W."/>
            <person name="Haridas S."/>
            <person name="Chen C."/>
            <person name="Bauer D."/>
            <person name="Andreopoulos W."/>
            <person name="Pangilinan J."/>
            <person name="LaButti K."/>
            <person name="Riley R."/>
            <person name="Lipzen A."/>
            <person name="Clum A."/>
            <person name="Drula E."/>
            <person name="Henrissat B."/>
            <person name="Kohler A."/>
            <person name="Grigoriev I.V."/>
            <person name="Martin F.M."/>
            <person name="Hacquard S."/>
        </authorList>
    </citation>
    <scope>NUCLEOTIDE SEQUENCE</scope>
    <source>
        <strain evidence="12">MPI-CAGE-AT-0021</strain>
    </source>
</reference>
<keyword evidence="8" id="KW-0624">Polysaccharide degradation</keyword>
<evidence type="ECO:0000313" key="13">
    <source>
        <dbReference type="Proteomes" id="UP000717696"/>
    </source>
</evidence>
<evidence type="ECO:0000256" key="6">
    <source>
        <dbReference type="ARBA" id="ARBA00023277"/>
    </source>
</evidence>
<keyword evidence="6" id="KW-0119">Carbohydrate metabolism</keyword>
<evidence type="ECO:0000256" key="3">
    <source>
        <dbReference type="ARBA" id="ARBA00022525"/>
    </source>
</evidence>
<evidence type="ECO:0000259" key="11">
    <source>
        <dbReference type="Pfam" id="PF00704"/>
    </source>
</evidence>
<keyword evidence="5" id="KW-0146">Chitin degradation</keyword>
<name>A0A9P9E2L1_9HYPO</name>
<dbReference type="Proteomes" id="UP000717696">
    <property type="component" value="Unassembled WGS sequence"/>
</dbReference>
<evidence type="ECO:0000256" key="8">
    <source>
        <dbReference type="ARBA" id="ARBA00023326"/>
    </source>
</evidence>
<dbReference type="GO" id="GO:0005576">
    <property type="term" value="C:extracellular region"/>
    <property type="evidence" value="ECO:0007669"/>
    <property type="project" value="UniProtKB-SubCell"/>
</dbReference>
<protein>
    <recommendedName>
        <fullName evidence="11">GH18 domain-containing protein</fullName>
    </recommendedName>
</protein>
<evidence type="ECO:0000256" key="7">
    <source>
        <dbReference type="ARBA" id="ARBA00023295"/>
    </source>
</evidence>
<evidence type="ECO:0000313" key="12">
    <source>
        <dbReference type="EMBL" id="KAH7129591.1"/>
    </source>
</evidence>
<comment type="catalytic activity">
    <reaction evidence="1">
        <text>Random endo-hydrolysis of N-acetyl-beta-D-glucosaminide (1-&gt;4)-beta-linkages in chitin and chitodextrins.</text>
        <dbReference type="EC" id="3.2.1.14"/>
    </reaction>
</comment>
<comment type="subcellular location">
    <subcellularLocation>
        <location evidence="2">Secreted</location>
    </subcellularLocation>
</comment>
<dbReference type="InterPro" id="IPR001579">
    <property type="entry name" value="Glyco_hydro_18_chit_AS"/>
</dbReference>